<reference evidence="3" key="1">
    <citation type="submission" date="2023-10" db="EMBL/GenBank/DDBJ databases">
        <title>Complete genome sequence of Streptomyces sp. JL1001.</title>
        <authorList>
            <person name="Jiang L."/>
        </authorList>
    </citation>
    <scope>NUCLEOTIDE SEQUENCE</scope>
    <source>
        <strain evidence="3">JL1001</strain>
    </source>
</reference>
<dbReference type="Gene3D" id="3.60.40.10">
    <property type="entry name" value="PPM-type phosphatase domain"/>
    <property type="match status" value="1"/>
</dbReference>
<dbReference type="EMBL" id="CP136798">
    <property type="protein sequence ID" value="XCN12735.1"/>
    <property type="molecule type" value="Genomic_DNA"/>
</dbReference>
<dbReference type="SUPFAM" id="SSF81606">
    <property type="entry name" value="PP2C-like"/>
    <property type="match status" value="1"/>
</dbReference>
<dbReference type="SUPFAM" id="SSF55781">
    <property type="entry name" value="GAF domain-like"/>
    <property type="match status" value="1"/>
</dbReference>
<dbReference type="Pfam" id="PF07228">
    <property type="entry name" value="SpoIIE"/>
    <property type="match status" value="1"/>
</dbReference>
<proteinExistence type="predicted"/>
<dbReference type="GO" id="GO:0016791">
    <property type="term" value="F:phosphatase activity"/>
    <property type="evidence" value="ECO:0007669"/>
    <property type="project" value="TreeGrafter"/>
</dbReference>
<dbReference type="SMART" id="SM00331">
    <property type="entry name" value="PP2C_SIG"/>
    <property type="match status" value="1"/>
</dbReference>
<organism evidence="3">
    <name type="scientific">Streptomyces sp. JL1001</name>
    <dbReference type="NCBI Taxonomy" id="3078227"/>
    <lineage>
        <taxon>Bacteria</taxon>
        <taxon>Bacillati</taxon>
        <taxon>Actinomycetota</taxon>
        <taxon>Actinomycetes</taxon>
        <taxon>Kitasatosporales</taxon>
        <taxon>Streptomycetaceae</taxon>
        <taxon>Streptomyces</taxon>
    </lineage>
</organism>
<dbReference type="Gene3D" id="3.30.450.40">
    <property type="match status" value="1"/>
</dbReference>
<name>A0AAU8K903_9ACTN</name>
<dbReference type="Gene3D" id="3.30.450.20">
    <property type="entry name" value="PAS domain"/>
    <property type="match status" value="1"/>
</dbReference>
<evidence type="ECO:0000313" key="3">
    <source>
        <dbReference type="EMBL" id="XCN12735.1"/>
    </source>
</evidence>
<feature type="domain" description="PPM-type phosphatase" evidence="2">
    <location>
        <begin position="364"/>
        <end position="582"/>
    </location>
</feature>
<dbReference type="InterPro" id="IPR036457">
    <property type="entry name" value="PPM-type-like_dom_sf"/>
</dbReference>
<protein>
    <submittedName>
        <fullName evidence="3">SpoIIE family protein phosphatase</fullName>
    </submittedName>
</protein>
<dbReference type="Pfam" id="PF13581">
    <property type="entry name" value="HATPase_c_2"/>
    <property type="match status" value="1"/>
</dbReference>
<sequence length="711" mass="76439">MNTGTEWAVDVDVVFMAGEPDGGKLLVVRPLTDARSAPDSILARSLLNQRRLGVAEFDTGLTMTRCNAALESLRPAGAGEDWLFDLREAEGGRTVREILHQVAASGTPVVGADFQYGTPGLEPVLSLACFPLDDGHARRGVAVVTTEPAARLRAHDRLTDAYRRALEIGESLDVVRAARDLVDVLVPALGDLACVDFPDDVLQGRDPALGYPGHAASNPRRVAVKAMDGTWPAPLVQQGEPVPAPARVEDAAVSVGGVINIDAATARRVLGDDREMIARMMPEGMHSALGCPLYHRSRLFGYVLVWRTKTPDPFGGPEIRLLQDLCDRTAMSLDNANRYAREHRTALVLQRSLLPPAVTESQAAETSGIYLPASGTLSVGGDWFDALPLSSTRIGLVVGDVIGHGLQATATMARLRTAVQTLADLDLPPDELLTHLDDLVQRMQRESDQPDTVGASCLFAVYDPVTRVCQMASAGHPAPALLLPDGDAELAPVVPGPPLGVGDNPFEVLEVTLPPDSVIALYTDGLVDYHRDIASGGEDLLRSLRRFHTPDRSLEAVGREVMGCHPHPERPSDDVTLLLVRTKAVADTNTAHWEYPADPAAVHGARRDVNAQLEAWGLEELAFSTELIVSELVTNAIRYAGDPVGLRLIRGRALVCEVSDPSNTQPRLRRALNTDEGGRGLFLIAQLASRWGCRYGTRGKTIWAEQAVGTA</sequence>
<dbReference type="InterPro" id="IPR052016">
    <property type="entry name" value="Bact_Sigma-Reg"/>
</dbReference>
<dbReference type="InterPro" id="IPR003594">
    <property type="entry name" value="HATPase_dom"/>
</dbReference>
<accession>A0AAU8K903</accession>
<evidence type="ECO:0000259" key="2">
    <source>
        <dbReference type="SMART" id="SM00331"/>
    </source>
</evidence>
<dbReference type="AlphaFoldDB" id="A0AAU8K903"/>
<keyword evidence="1" id="KW-0378">Hydrolase</keyword>
<dbReference type="RefSeq" id="WP_354596370.1">
    <property type="nucleotide sequence ID" value="NZ_CP136798.1"/>
</dbReference>
<dbReference type="InterPro" id="IPR029016">
    <property type="entry name" value="GAF-like_dom_sf"/>
</dbReference>
<dbReference type="FunFam" id="3.30.565.10:FF:000028">
    <property type="entry name" value="PAS sensor protein"/>
    <property type="match status" value="1"/>
</dbReference>
<evidence type="ECO:0000256" key="1">
    <source>
        <dbReference type="ARBA" id="ARBA00022801"/>
    </source>
</evidence>
<dbReference type="PANTHER" id="PTHR43156:SF2">
    <property type="entry name" value="STAGE II SPORULATION PROTEIN E"/>
    <property type="match status" value="1"/>
</dbReference>
<gene>
    <name evidence="3" type="ORF">R1Y80_03365</name>
</gene>
<dbReference type="Gene3D" id="3.30.565.10">
    <property type="entry name" value="Histidine kinase-like ATPase, C-terminal domain"/>
    <property type="match status" value="1"/>
</dbReference>
<dbReference type="InterPro" id="IPR036890">
    <property type="entry name" value="HATPase_C_sf"/>
</dbReference>
<dbReference type="InterPro" id="IPR001932">
    <property type="entry name" value="PPM-type_phosphatase-like_dom"/>
</dbReference>
<dbReference type="PANTHER" id="PTHR43156">
    <property type="entry name" value="STAGE II SPORULATION PROTEIN E-RELATED"/>
    <property type="match status" value="1"/>
</dbReference>
<dbReference type="CDD" id="cd16936">
    <property type="entry name" value="HATPase_RsbW-like"/>
    <property type="match status" value="1"/>
</dbReference>